<dbReference type="PANTHER" id="PTHR37171:SF1">
    <property type="entry name" value="SERINE_THREONINE-PROTEIN KINASE YRZF-RELATED"/>
    <property type="match status" value="1"/>
</dbReference>
<dbReference type="InParanoid" id="A0A5C3PZA1"/>
<dbReference type="STRING" id="1314778.A0A5C3PZA1"/>
<dbReference type="SUPFAM" id="SSF56112">
    <property type="entry name" value="Protein kinase-like (PK-like)"/>
    <property type="match status" value="1"/>
</dbReference>
<dbReference type="PANTHER" id="PTHR37171">
    <property type="entry name" value="SERINE/THREONINE-PROTEIN KINASE YRZF-RELATED"/>
    <property type="match status" value="1"/>
</dbReference>
<dbReference type="Proteomes" id="UP000308197">
    <property type="component" value="Unassembled WGS sequence"/>
</dbReference>
<accession>A0A5C3PZA1</accession>
<sequence length="279" mass="30929">MEVPSMFSAGQNISLTTNGRTLTFSIERPFTPFTKSVVLLAHSTELGPDPVVIKIYDPRFLDERVSVVESQPSRPWSLAAEQAAAALPSGAFDEDKLWEDEPDEAEGRAERAALWEEHFRRLSAECYASERSAYEHLRVYQGSTIPRLLLAGVLLPPDERAIQPSAVVLEYIPDAVSLRDVPGDALDVNMCLALIRAVDGFSAHGVFHGDINHNNILFTPQERPFRAVVIDFGCAGIKADDEDEETWQFNVQFAADSKRIRRLLEDKGVRVQDHAAAAA</sequence>
<name>A0A5C3PZA1_9APHY</name>
<dbReference type="EMBL" id="ML210972">
    <property type="protein sequence ID" value="TFK94129.1"/>
    <property type="molecule type" value="Genomic_DNA"/>
</dbReference>
<dbReference type="AlphaFoldDB" id="A0A5C3PZA1"/>
<proteinExistence type="predicted"/>
<protein>
    <recommendedName>
        <fullName evidence="3">Protein kinase domain-containing protein</fullName>
    </recommendedName>
</protein>
<dbReference type="InterPro" id="IPR052396">
    <property type="entry name" value="Meiotic_Drive_Suppr_Kinase"/>
</dbReference>
<dbReference type="Pfam" id="PF06293">
    <property type="entry name" value="Kdo"/>
    <property type="match status" value="1"/>
</dbReference>
<evidence type="ECO:0008006" key="3">
    <source>
        <dbReference type="Google" id="ProtNLM"/>
    </source>
</evidence>
<evidence type="ECO:0000313" key="1">
    <source>
        <dbReference type="EMBL" id="TFK94129.1"/>
    </source>
</evidence>
<organism evidence="1 2">
    <name type="scientific">Polyporus arcularius HHB13444</name>
    <dbReference type="NCBI Taxonomy" id="1314778"/>
    <lineage>
        <taxon>Eukaryota</taxon>
        <taxon>Fungi</taxon>
        <taxon>Dikarya</taxon>
        <taxon>Basidiomycota</taxon>
        <taxon>Agaricomycotina</taxon>
        <taxon>Agaricomycetes</taxon>
        <taxon>Polyporales</taxon>
        <taxon>Polyporaceae</taxon>
        <taxon>Polyporus</taxon>
    </lineage>
</organism>
<dbReference type="InterPro" id="IPR011009">
    <property type="entry name" value="Kinase-like_dom_sf"/>
</dbReference>
<evidence type="ECO:0000313" key="2">
    <source>
        <dbReference type="Proteomes" id="UP000308197"/>
    </source>
</evidence>
<dbReference type="Gene3D" id="1.10.510.10">
    <property type="entry name" value="Transferase(Phosphotransferase) domain 1"/>
    <property type="match status" value="1"/>
</dbReference>
<reference evidence="1 2" key="1">
    <citation type="journal article" date="2019" name="Nat. Ecol. Evol.">
        <title>Megaphylogeny resolves global patterns of mushroom evolution.</title>
        <authorList>
            <person name="Varga T."/>
            <person name="Krizsan K."/>
            <person name="Foldi C."/>
            <person name="Dima B."/>
            <person name="Sanchez-Garcia M."/>
            <person name="Sanchez-Ramirez S."/>
            <person name="Szollosi G.J."/>
            <person name="Szarkandi J.G."/>
            <person name="Papp V."/>
            <person name="Albert L."/>
            <person name="Andreopoulos W."/>
            <person name="Angelini C."/>
            <person name="Antonin V."/>
            <person name="Barry K.W."/>
            <person name="Bougher N.L."/>
            <person name="Buchanan P."/>
            <person name="Buyck B."/>
            <person name="Bense V."/>
            <person name="Catcheside P."/>
            <person name="Chovatia M."/>
            <person name="Cooper J."/>
            <person name="Damon W."/>
            <person name="Desjardin D."/>
            <person name="Finy P."/>
            <person name="Geml J."/>
            <person name="Haridas S."/>
            <person name="Hughes K."/>
            <person name="Justo A."/>
            <person name="Karasinski D."/>
            <person name="Kautmanova I."/>
            <person name="Kiss B."/>
            <person name="Kocsube S."/>
            <person name="Kotiranta H."/>
            <person name="LaButti K.M."/>
            <person name="Lechner B.E."/>
            <person name="Liimatainen K."/>
            <person name="Lipzen A."/>
            <person name="Lukacs Z."/>
            <person name="Mihaltcheva S."/>
            <person name="Morgado L.N."/>
            <person name="Niskanen T."/>
            <person name="Noordeloos M.E."/>
            <person name="Ohm R.A."/>
            <person name="Ortiz-Santana B."/>
            <person name="Ovrebo C."/>
            <person name="Racz N."/>
            <person name="Riley R."/>
            <person name="Savchenko A."/>
            <person name="Shiryaev A."/>
            <person name="Soop K."/>
            <person name="Spirin V."/>
            <person name="Szebenyi C."/>
            <person name="Tomsovsky M."/>
            <person name="Tulloss R.E."/>
            <person name="Uehling J."/>
            <person name="Grigoriev I.V."/>
            <person name="Vagvolgyi C."/>
            <person name="Papp T."/>
            <person name="Martin F.M."/>
            <person name="Miettinen O."/>
            <person name="Hibbett D.S."/>
            <person name="Nagy L.G."/>
        </authorList>
    </citation>
    <scope>NUCLEOTIDE SEQUENCE [LARGE SCALE GENOMIC DNA]</scope>
    <source>
        <strain evidence="1 2">HHB13444</strain>
    </source>
</reference>
<keyword evidence="2" id="KW-1185">Reference proteome</keyword>
<gene>
    <name evidence="1" type="ORF">K466DRAFT_510194</name>
</gene>